<reference evidence="1 2" key="1">
    <citation type="submission" date="2018-07" db="EMBL/GenBank/DDBJ databases">
        <title>Genomic Encyclopedia of Type Strains, Phase III (KMG-III): the genomes of soil and plant-associated and newly described type strains.</title>
        <authorList>
            <person name="Whitman W."/>
        </authorList>
    </citation>
    <scope>NUCLEOTIDE SEQUENCE [LARGE SCALE GENOMIC DNA]</scope>
    <source>
        <strain evidence="1 2">CECT 7287</strain>
    </source>
</reference>
<dbReference type="EMBL" id="QRDZ01000009">
    <property type="protein sequence ID" value="RED77531.1"/>
    <property type="molecule type" value="Genomic_DNA"/>
</dbReference>
<name>A0A3D9JTT7_9BACL</name>
<organism evidence="1 2">
    <name type="scientific">Cohnella phaseoli</name>
    <dbReference type="NCBI Taxonomy" id="456490"/>
    <lineage>
        <taxon>Bacteria</taxon>
        <taxon>Bacillati</taxon>
        <taxon>Bacillota</taxon>
        <taxon>Bacilli</taxon>
        <taxon>Bacillales</taxon>
        <taxon>Paenibacillaceae</taxon>
        <taxon>Cohnella</taxon>
    </lineage>
</organism>
<protein>
    <submittedName>
        <fullName evidence="1">Uncharacterized protein</fullName>
    </submittedName>
</protein>
<dbReference type="OrthoDB" id="2545093at2"/>
<dbReference type="RefSeq" id="WP_116061141.1">
    <property type="nucleotide sequence ID" value="NZ_QRDZ01000009.1"/>
</dbReference>
<keyword evidence="2" id="KW-1185">Reference proteome</keyword>
<gene>
    <name evidence="1" type="ORF">DFP98_109142</name>
</gene>
<sequence length="266" mass="30018">MQLSTNPGELIFHFSSVKKLSDNELVAAPLGKGIVYKKETAKDWVEISEGLTDQTHINRLQAHDDQLYACSNKGLFNCSEGKWQSAGLSLGCYQYKQFGEIGLAATVCGLWYMEDEEWRMMMRSDVTVYDFLYLPQYVVLGTNEGMSILDRMTTSWMNYKLDTAVTSLSVHRGTLIGATEHGELLTGNRRGGFDRYRMPGIFIFSIVSRGQEIFACTDRGLYRVSSIGGRISLMALKIGCQVTDVDVDERCYYMATLFEGIQCMER</sequence>
<dbReference type="Proteomes" id="UP000256977">
    <property type="component" value="Unassembled WGS sequence"/>
</dbReference>
<evidence type="ECO:0000313" key="2">
    <source>
        <dbReference type="Proteomes" id="UP000256977"/>
    </source>
</evidence>
<proteinExistence type="predicted"/>
<evidence type="ECO:0000313" key="1">
    <source>
        <dbReference type="EMBL" id="RED77531.1"/>
    </source>
</evidence>
<accession>A0A3D9JTT7</accession>
<dbReference type="AlphaFoldDB" id="A0A3D9JTT7"/>
<comment type="caution">
    <text evidence="1">The sequence shown here is derived from an EMBL/GenBank/DDBJ whole genome shotgun (WGS) entry which is preliminary data.</text>
</comment>